<reference evidence="2 3" key="1">
    <citation type="submission" date="2021-06" db="EMBL/GenBank/DDBJ databases">
        <title>Gemonas diversity in paddy soil.</title>
        <authorList>
            <person name="Liu G."/>
        </authorList>
    </citation>
    <scope>NUCLEOTIDE SEQUENCE [LARGE SCALE GENOMIC DNA]</scope>
    <source>
        <strain evidence="2 3">RG2</strain>
    </source>
</reference>
<dbReference type="EMBL" id="CP077683">
    <property type="protein sequence ID" value="QXE91407.1"/>
    <property type="molecule type" value="Genomic_DNA"/>
</dbReference>
<dbReference type="InterPro" id="IPR003731">
    <property type="entry name" value="Di-Nase_FeMo-co_biosynth"/>
</dbReference>
<protein>
    <recommendedName>
        <fullName evidence="1">Dinitrogenase iron-molybdenum cofactor biosynthesis domain-containing protein</fullName>
    </recommendedName>
</protein>
<dbReference type="Pfam" id="PF02579">
    <property type="entry name" value="Nitro_FeMo-Co"/>
    <property type="match status" value="1"/>
</dbReference>
<dbReference type="InterPro" id="IPR051840">
    <property type="entry name" value="NifX/NifY_domain"/>
</dbReference>
<name>A0ABX8LKM4_9BACT</name>
<sequence length="112" mass="12267">MALASSDGISVNQHFGRATRFSIFRLTDGGWEHLEDRDNSPACAGQEHADGLLEQTAEVISDCRGVAVARIGVTAMDVLLARRIFPFVLELPVEEALQVLQKSKLIHRANNP</sequence>
<evidence type="ECO:0000313" key="3">
    <source>
        <dbReference type="Proteomes" id="UP000683559"/>
    </source>
</evidence>
<proteinExistence type="predicted"/>
<evidence type="ECO:0000259" key="1">
    <source>
        <dbReference type="Pfam" id="PF02579"/>
    </source>
</evidence>
<organism evidence="2 3">
    <name type="scientific">Geomonas subterranea</name>
    <dbReference type="NCBI Taxonomy" id="2847989"/>
    <lineage>
        <taxon>Bacteria</taxon>
        <taxon>Pseudomonadati</taxon>
        <taxon>Thermodesulfobacteriota</taxon>
        <taxon>Desulfuromonadia</taxon>
        <taxon>Geobacterales</taxon>
        <taxon>Geobacteraceae</taxon>
        <taxon>Geomonas</taxon>
    </lineage>
</organism>
<dbReference type="PANTHER" id="PTHR33937:SF1">
    <property type="entry name" value="IRON-MOLIBDENUM COFACTOR PROCESSING PROTEIN"/>
    <property type="match status" value="1"/>
</dbReference>
<accession>A0ABX8LKM4</accession>
<dbReference type="Proteomes" id="UP000683559">
    <property type="component" value="Chromosome"/>
</dbReference>
<dbReference type="PANTHER" id="PTHR33937">
    <property type="entry name" value="IRON-MOLYBDENUM PROTEIN-RELATED-RELATED"/>
    <property type="match status" value="1"/>
</dbReference>
<evidence type="ECO:0000313" key="2">
    <source>
        <dbReference type="EMBL" id="QXE91407.1"/>
    </source>
</evidence>
<feature type="domain" description="Dinitrogenase iron-molybdenum cofactor biosynthesis" evidence="1">
    <location>
        <begin position="8"/>
        <end position="101"/>
    </location>
</feature>
<dbReference type="RefSeq" id="WP_217287992.1">
    <property type="nucleotide sequence ID" value="NZ_CP077683.1"/>
</dbReference>
<gene>
    <name evidence="2" type="ORF">KP001_02350</name>
</gene>
<keyword evidence="3" id="KW-1185">Reference proteome</keyword>